<evidence type="ECO:0000256" key="1">
    <source>
        <dbReference type="SAM" id="MobiDB-lite"/>
    </source>
</evidence>
<feature type="region of interest" description="Disordered" evidence="1">
    <location>
        <begin position="158"/>
        <end position="253"/>
    </location>
</feature>
<evidence type="ECO:0000313" key="2">
    <source>
        <dbReference type="EMBL" id="CAG6621379.1"/>
    </source>
</evidence>
<dbReference type="AlphaFoldDB" id="A0A8D8M3G4"/>
<name>A0A8D8M3G4_9HEMI</name>
<feature type="compositionally biased region" description="Polar residues" evidence="1">
    <location>
        <begin position="231"/>
        <end position="253"/>
    </location>
</feature>
<feature type="region of interest" description="Disordered" evidence="1">
    <location>
        <begin position="126"/>
        <end position="146"/>
    </location>
</feature>
<accession>A0A8D8M3G4</accession>
<sequence>MAGNDIKHDATSQDHAIFLWSAMKEFSQKSQDSKDNTIQAHLIESCRKYLEVEEDDINVVNDKDMCPYCYSPWSNGHYQFKSKPKVKRKGKYKVTALELLCLQCKKLVKINNRKIKRSEISVKVEKTRDSGGKVSKEKKTKQNKKDEICVESTGDTLATKKEKKKKKEGSNKFEKQIPSTVPGISKEKESSKAKAAPMRDIIRPANNAIKSIKGPASNDKKRMKFQKHLNKTNQTAEKPKSSLESFLSSVGNF</sequence>
<proteinExistence type="predicted"/>
<reference evidence="2" key="1">
    <citation type="submission" date="2021-05" db="EMBL/GenBank/DDBJ databases">
        <authorList>
            <person name="Alioto T."/>
            <person name="Alioto T."/>
            <person name="Gomez Garrido J."/>
        </authorList>
    </citation>
    <scope>NUCLEOTIDE SEQUENCE</scope>
</reference>
<feature type="compositionally biased region" description="Basic and acidic residues" evidence="1">
    <location>
        <begin position="126"/>
        <end position="137"/>
    </location>
</feature>
<protein>
    <submittedName>
        <fullName evidence="2">Uncharacterized protein</fullName>
    </submittedName>
</protein>
<organism evidence="2">
    <name type="scientific">Cacopsylla melanoneura</name>
    <dbReference type="NCBI Taxonomy" id="428564"/>
    <lineage>
        <taxon>Eukaryota</taxon>
        <taxon>Metazoa</taxon>
        <taxon>Ecdysozoa</taxon>
        <taxon>Arthropoda</taxon>
        <taxon>Hexapoda</taxon>
        <taxon>Insecta</taxon>
        <taxon>Pterygota</taxon>
        <taxon>Neoptera</taxon>
        <taxon>Paraneoptera</taxon>
        <taxon>Hemiptera</taxon>
        <taxon>Sternorrhyncha</taxon>
        <taxon>Psylloidea</taxon>
        <taxon>Psyllidae</taxon>
        <taxon>Psyllinae</taxon>
        <taxon>Cacopsylla</taxon>
    </lineage>
</organism>
<dbReference type="EMBL" id="HBUF01050034">
    <property type="protein sequence ID" value="CAG6621379.1"/>
    <property type="molecule type" value="Transcribed_RNA"/>
</dbReference>
<feature type="compositionally biased region" description="Basic residues" evidence="1">
    <location>
        <begin position="221"/>
        <end position="230"/>
    </location>
</feature>